<evidence type="ECO:0000313" key="1">
    <source>
        <dbReference type="Proteomes" id="UP000887565"/>
    </source>
</evidence>
<dbReference type="AlphaFoldDB" id="A0A915L8M8"/>
<evidence type="ECO:0000313" key="2">
    <source>
        <dbReference type="WBParaSite" id="nRc.2.0.1.t46101-RA"/>
    </source>
</evidence>
<organism evidence="1 2">
    <name type="scientific">Romanomermis culicivorax</name>
    <name type="common">Nematode worm</name>
    <dbReference type="NCBI Taxonomy" id="13658"/>
    <lineage>
        <taxon>Eukaryota</taxon>
        <taxon>Metazoa</taxon>
        <taxon>Ecdysozoa</taxon>
        <taxon>Nematoda</taxon>
        <taxon>Enoplea</taxon>
        <taxon>Dorylaimia</taxon>
        <taxon>Mermithida</taxon>
        <taxon>Mermithoidea</taxon>
        <taxon>Mermithidae</taxon>
        <taxon>Romanomermis</taxon>
    </lineage>
</organism>
<sequence length="102" mass="11456">MERHSLLPAISSRITCPCVNKFWSAADIDYLTDRGTVQITIADDNKYPLASRKIHSTVKNVTALVGNARNKAEETFGILPRQPFIRREIDAEARPVSSNCQR</sequence>
<keyword evidence="1" id="KW-1185">Reference proteome</keyword>
<dbReference type="WBParaSite" id="nRc.2.0.1.t46101-RA">
    <property type="protein sequence ID" value="nRc.2.0.1.t46101-RA"/>
    <property type="gene ID" value="nRc.2.0.1.g46101"/>
</dbReference>
<protein>
    <submittedName>
        <fullName evidence="2">Uncharacterized protein</fullName>
    </submittedName>
</protein>
<name>A0A915L8M8_ROMCU</name>
<accession>A0A915L8M8</accession>
<proteinExistence type="predicted"/>
<dbReference type="Proteomes" id="UP000887565">
    <property type="component" value="Unplaced"/>
</dbReference>
<reference evidence="2" key="1">
    <citation type="submission" date="2022-11" db="UniProtKB">
        <authorList>
            <consortium name="WormBaseParasite"/>
        </authorList>
    </citation>
    <scope>IDENTIFICATION</scope>
</reference>